<proteinExistence type="predicted"/>
<reference evidence="1 2" key="1">
    <citation type="submission" date="2024-05" db="EMBL/GenBank/DDBJ databases">
        <title>A high-quality chromosomal-level genome assembly of Topmouth culter (Culter alburnus).</title>
        <authorList>
            <person name="Zhao H."/>
        </authorList>
    </citation>
    <scope>NUCLEOTIDE SEQUENCE [LARGE SCALE GENOMIC DNA]</scope>
    <source>
        <strain evidence="1">CATC2023</strain>
        <tissue evidence="1">Muscle</tissue>
    </source>
</reference>
<dbReference type="EMBL" id="JAWDJR010000004">
    <property type="protein sequence ID" value="KAK9976804.1"/>
    <property type="molecule type" value="Genomic_DNA"/>
</dbReference>
<evidence type="ECO:0000313" key="1">
    <source>
        <dbReference type="EMBL" id="KAK9976804.1"/>
    </source>
</evidence>
<dbReference type="Proteomes" id="UP001479290">
    <property type="component" value="Unassembled WGS sequence"/>
</dbReference>
<sequence>LKASKKSPRIAISSSEEVIEDSSTLSDSFLEEVKMKKRKQRNSRGIIHRYLYTPEAFKKEKSMKAVFDAAGADRNTIARAAPCLKSLDRQN</sequence>
<accession>A0AAW2AW51</accession>
<organism evidence="1 2">
    <name type="scientific">Culter alburnus</name>
    <name type="common">Topmouth culter</name>
    <dbReference type="NCBI Taxonomy" id="194366"/>
    <lineage>
        <taxon>Eukaryota</taxon>
        <taxon>Metazoa</taxon>
        <taxon>Chordata</taxon>
        <taxon>Craniata</taxon>
        <taxon>Vertebrata</taxon>
        <taxon>Euteleostomi</taxon>
        <taxon>Actinopterygii</taxon>
        <taxon>Neopterygii</taxon>
        <taxon>Teleostei</taxon>
        <taxon>Ostariophysi</taxon>
        <taxon>Cypriniformes</taxon>
        <taxon>Xenocyprididae</taxon>
        <taxon>Xenocypridinae</taxon>
        <taxon>Culter</taxon>
    </lineage>
</organism>
<keyword evidence="2" id="KW-1185">Reference proteome</keyword>
<comment type="caution">
    <text evidence="1">The sequence shown here is derived from an EMBL/GenBank/DDBJ whole genome shotgun (WGS) entry which is preliminary data.</text>
</comment>
<evidence type="ECO:0000313" key="2">
    <source>
        <dbReference type="Proteomes" id="UP001479290"/>
    </source>
</evidence>
<feature type="non-terminal residue" evidence="1">
    <location>
        <position position="1"/>
    </location>
</feature>
<name>A0AAW2AW51_CULAL</name>
<protein>
    <submittedName>
        <fullName evidence="1">Uncharacterized protein</fullName>
    </submittedName>
</protein>
<gene>
    <name evidence="1" type="ORF">ABG768_022005</name>
</gene>
<dbReference type="AlphaFoldDB" id="A0AAW2AW51"/>
<dbReference type="Pfam" id="PF15794">
    <property type="entry name" value="CCDC106"/>
    <property type="match status" value="1"/>
</dbReference>
<dbReference type="InterPro" id="IPR031591">
    <property type="entry name" value="CCDC106"/>
</dbReference>